<protein>
    <submittedName>
        <fullName evidence="3">Tetratricopeptide repeat-containing protein</fullName>
    </submittedName>
</protein>
<dbReference type="InterPro" id="IPR011990">
    <property type="entry name" value="TPR-like_helical_dom_sf"/>
</dbReference>
<dbReference type="Proteomes" id="UP001231736">
    <property type="component" value="Unassembled WGS sequence"/>
</dbReference>
<dbReference type="STRING" id="97481.SAMN05444853_13112"/>
<reference evidence="4" key="1">
    <citation type="submission" date="2016-10" db="EMBL/GenBank/DDBJ databases">
        <authorList>
            <person name="Varghese N."/>
            <person name="Submissions S."/>
        </authorList>
    </citation>
    <scope>NUCLEOTIDE SEQUENCE [LARGE SCALE GENOMIC DNA]</scope>
    <source>
        <strain evidence="4">DSM 24204</strain>
    </source>
</reference>
<dbReference type="EMBL" id="FOBN01000031">
    <property type="protein sequence ID" value="SEM62485.1"/>
    <property type="molecule type" value="Genomic_DNA"/>
</dbReference>
<dbReference type="Proteomes" id="UP001224812">
    <property type="component" value="Unassembled WGS sequence"/>
</dbReference>
<sequence length="329" mass="38366">MTIQKLLTQLAINPEDTDLMNRIAIKSLENAAFDDCNKFLQLAYDTKKTVKTSHNLAWYLFFELGEEDKAIKIQREIIKQNPKSYLPYYLFATMLIDIGNYNDALPYLKIAGKKSDRKDILHNIGCCYFYLGNFEKSEQYFGKINKEFDHQCRSAFNQAITNFKLGNLDITRKIADRLSTKVETHSFDTIGGYEIALLYFLLDDFEKASQLLIKEGISGIDLPDWSELSYSLFISNHKQWVEEHKKMITDRKNWIEEIKTDPDEWDFDSEQEKQERLNELNDEINTIDNIIIQGVAKPTPDLDKKIWIEPAGCLLFDCEIHKNIANDEE</sequence>
<dbReference type="Gene3D" id="1.25.40.10">
    <property type="entry name" value="Tetratricopeptide repeat domain"/>
    <property type="match status" value="1"/>
</dbReference>
<name>A0A1H7ZVL8_9PAST</name>
<evidence type="ECO:0000313" key="1">
    <source>
        <dbReference type="EMBL" id="MDP8086353.1"/>
    </source>
</evidence>
<reference evidence="1 5" key="3">
    <citation type="journal article" date="2023" name="Front. Microbiol.">
        <title>Phylogeography and host specificity of Pasteurellaceae pathogenic to sea-farmed fish in the north-east Atlantic.</title>
        <authorList>
            <person name="Gulla S."/>
            <person name="Colquhoun D.J."/>
            <person name="Olsen A.B."/>
            <person name="Spilsberg B."/>
            <person name="Lagesen K."/>
            <person name="Aakesson C.P."/>
            <person name="Strom S."/>
            <person name="Manji F."/>
            <person name="Birkbeck T.H."/>
            <person name="Nilsen H.K."/>
        </authorList>
    </citation>
    <scope>NUCLEOTIDE SEQUENCE [LARGE SCALE GENOMIC DNA]</scope>
    <source>
        <strain evidence="1 5">VIO11850</strain>
    </source>
</reference>
<evidence type="ECO:0000313" key="2">
    <source>
        <dbReference type="EMBL" id="MDP8173850.1"/>
    </source>
</evidence>
<accession>A0A1H7ZVL8</accession>
<evidence type="ECO:0000313" key="4">
    <source>
        <dbReference type="Proteomes" id="UP000198883"/>
    </source>
</evidence>
<gene>
    <name evidence="1" type="ORF">QJT92_10530</name>
    <name evidence="2" type="ORF">QJU97_00010</name>
    <name evidence="3" type="ORF">SAMN05444853_13112</name>
</gene>
<proteinExistence type="predicted"/>
<dbReference type="EMBL" id="JASAVS010000032">
    <property type="protein sequence ID" value="MDP8086353.1"/>
    <property type="molecule type" value="Genomic_DNA"/>
</dbReference>
<dbReference type="Pfam" id="PF13181">
    <property type="entry name" value="TPR_8"/>
    <property type="match status" value="1"/>
</dbReference>
<evidence type="ECO:0000313" key="5">
    <source>
        <dbReference type="Proteomes" id="UP001224812"/>
    </source>
</evidence>
<dbReference type="Proteomes" id="UP000198883">
    <property type="component" value="Unassembled WGS sequence"/>
</dbReference>
<dbReference type="AlphaFoldDB" id="A0A1H7ZVL8"/>
<dbReference type="GeneID" id="83544302"/>
<organism evidence="3 4">
    <name type="scientific">Phocoenobacter skyensis</name>
    <dbReference type="NCBI Taxonomy" id="97481"/>
    <lineage>
        <taxon>Bacteria</taxon>
        <taxon>Pseudomonadati</taxon>
        <taxon>Pseudomonadota</taxon>
        <taxon>Gammaproteobacteria</taxon>
        <taxon>Pasteurellales</taxon>
        <taxon>Pasteurellaceae</taxon>
        <taxon>Phocoenobacter</taxon>
    </lineage>
</organism>
<dbReference type="EMBL" id="JASAYT010000001">
    <property type="protein sequence ID" value="MDP8173850.1"/>
    <property type="molecule type" value="Genomic_DNA"/>
</dbReference>
<reference evidence="2" key="4">
    <citation type="journal article" date="2023" name="Front. Microbiol.">
        <title>Phylogeography and host specificity of Pasteurellaceae pathogenic to sea-farmed fish in the north-east Atlantic.</title>
        <authorList>
            <person name="Gulla S."/>
            <person name="Colquhoun D.J."/>
            <person name="Olsen A.B."/>
            <person name="Spilsberg B."/>
            <person name="Lagesen K."/>
            <person name="Aakesson C.P."/>
            <person name="Strom S."/>
            <person name="Manji F."/>
            <person name="Birkbeck T.H."/>
            <person name="Nilsen H.K."/>
        </authorList>
    </citation>
    <scope>NUCLEOTIDE SEQUENCE</scope>
    <source>
        <strain evidence="2">98B1</strain>
    </source>
</reference>
<dbReference type="InterPro" id="IPR019734">
    <property type="entry name" value="TPR_rpt"/>
</dbReference>
<dbReference type="SUPFAM" id="SSF48452">
    <property type="entry name" value="TPR-like"/>
    <property type="match status" value="1"/>
</dbReference>
<keyword evidence="5" id="KW-1185">Reference proteome</keyword>
<dbReference type="RefSeq" id="WP_090923239.1">
    <property type="nucleotide sequence ID" value="NZ_CP016180.1"/>
</dbReference>
<reference evidence="3" key="2">
    <citation type="submission" date="2016-10" db="EMBL/GenBank/DDBJ databases">
        <authorList>
            <person name="de Groot N.N."/>
        </authorList>
    </citation>
    <scope>NUCLEOTIDE SEQUENCE [LARGE SCALE GENOMIC DNA]</scope>
    <source>
        <strain evidence="3">DSM 24204</strain>
    </source>
</reference>
<evidence type="ECO:0000313" key="3">
    <source>
        <dbReference type="EMBL" id="SEM62485.1"/>
    </source>
</evidence>